<dbReference type="AlphaFoldDB" id="A0A409YTR6"/>
<dbReference type="InParanoid" id="A0A409YTR6"/>
<evidence type="ECO:0000313" key="1">
    <source>
        <dbReference type="EMBL" id="PPR06359.1"/>
    </source>
</evidence>
<reference evidence="1 2" key="1">
    <citation type="journal article" date="2018" name="Evol. Lett.">
        <title>Horizontal gene cluster transfer increased hallucinogenic mushroom diversity.</title>
        <authorList>
            <person name="Reynolds H.T."/>
            <person name="Vijayakumar V."/>
            <person name="Gluck-Thaler E."/>
            <person name="Korotkin H.B."/>
            <person name="Matheny P.B."/>
            <person name="Slot J.C."/>
        </authorList>
    </citation>
    <scope>NUCLEOTIDE SEQUENCE [LARGE SCALE GENOMIC DNA]</scope>
    <source>
        <strain evidence="1 2">SRW20</strain>
    </source>
</reference>
<organism evidence="1 2">
    <name type="scientific">Gymnopilus dilepis</name>
    <dbReference type="NCBI Taxonomy" id="231916"/>
    <lineage>
        <taxon>Eukaryota</taxon>
        <taxon>Fungi</taxon>
        <taxon>Dikarya</taxon>
        <taxon>Basidiomycota</taxon>
        <taxon>Agaricomycotina</taxon>
        <taxon>Agaricomycetes</taxon>
        <taxon>Agaricomycetidae</taxon>
        <taxon>Agaricales</taxon>
        <taxon>Agaricineae</taxon>
        <taxon>Hymenogastraceae</taxon>
        <taxon>Gymnopilus</taxon>
    </lineage>
</organism>
<name>A0A409YTR6_9AGAR</name>
<keyword evidence="2" id="KW-1185">Reference proteome</keyword>
<evidence type="ECO:0000313" key="2">
    <source>
        <dbReference type="Proteomes" id="UP000284706"/>
    </source>
</evidence>
<dbReference type="Proteomes" id="UP000284706">
    <property type="component" value="Unassembled WGS sequence"/>
</dbReference>
<dbReference type="EMBL" id="NHYE01000332">
    <property type="protein sequence ID" value="PPR06359.1"/>
    <property type="molecule type" value="Genomic_DNA"/>
</dbReference>
<dbReference type="OrthoDB" id="3042435at2759"/>
<dbReference type="STRING" id="231916.A0A409YTR6"/>
<proteinExistence type="predicted"/>
<sequence>MLKNRKAQLAKAAEALGNTIQQHSETRIVQVLWIIHNALLVSSTFTSTTTLPLLNNKSTTSPSQQNILPPDETDVLVISDPIVSLISSEGMAWLCIGEVNGLKVDGKSMQFISMDIILERTVTVSYQLLDFDLLPLMTTPIFNMTGALTE</sequence>
<comment type="caution">
    <text evidence="1">The sequence shown here is derived from an EMBL/GenBank/DDBJ whole genome shotgun (WGS) entry which is preliminary data.</text>
</comment>
<accession>A0A409YTR6</accession>
<gene>
    <name evidence="1" type="ORF">CVT26_004634</name>
</gene>
<protein>
    <submittedName>
        <fullName evidence="1">Uncharacterized protein</fullName>
    </submittedName>
</protein>